<dbReference type="InterPro" id="IPR050182">
    <property type="entry name" value="Cytochrome_P450_fam2"/>
</dbReference>
<evidence type="ECO:0000313" key="5">
    <source>
        <dbReference type="Proteomes" id="UP000708208"/>
    </source>
</evidence>
<keyword evidence="3" id="KW-0408">Iron</keyword>
<comment type="caution">
    <text evidence="4">The sequence shown here is derived from an EMBL/GenBank/DDBJ whole genome shotgun (WGS) entry which is preliminary data.</text>
</comment>
<comment type="similarity">
    <text evidence="1">Belongs to the cytochrome P450 family.</text>
</comment>
<dbReference type="AlphaFoldDB" id="A0A8J2L753"/>
<evidence type="ECO:0000256" key="1">
    <source>
        <dbReference type="ARBA" id="ARBA00010617"/>
    </source>
</evidence>
<evidence type="ECO:0000313" key="4">
    <source>
        <dbReference type="EMBL" id="CAG7816874.1"/>
    </source>
</evidence>
<dbReference type="OrthoDB" id="1470350at2759"/>
<dbReference type="GO" id="GO:0020037">
    <property type="term" value="F:heme binding"/>
    <property type="evidence" value="ECO:0007669"/>
    <property type="project" value="InterPro"/>
</dbReference>
<reference evidence="4" key="1">
    <citation type="submission" date="2021-06" db="EMBL/GenBank/DDBJ databases">
        <authorList>
            <person name="Hodson N. C."/>
            <person name="Mongue J. A."/>
            <person name="Jaron S. K."/>
        </authorList>
    </citation>
    <scope>NUCLEOTIDE SEQUENCE</scope>
</reference>
<evidence type="ECO:0000256" key="3">
    <source>
        <dbReference type="ARBA" id="ARBA00023004"/>
    </source>
</evidence>
<dbReference type="GO" id="GO:0006082">
    <property type="term" value="P:organic acid metabolic process"/>
    <property type="evidence" value="ECO:0007669"/>
    <property type="project" value="TreeGrafter"/>
</dbReference>
<name>A0A8J2L753_9HEXA</name>
<gene>
    <name evidence="4" type="ORF">AFUS01_LOCUS27468</name>
</gene>
<keyword evidence="5" id="KW-1185">Reference proteome</keyword>
<dbReference type="GO" id="GO:0006805">
    <property type="term" value="P:xenobiotic metabolic process"/>
    <property type="evidence" value="ECO:0007669"/>
    <property type="project" value="TreeGrafter"/>
</dbReference>
<dbReference type="GO" id="GO:0005737">
    <property type="term" value="C:cytoplasm"/>
    <property type="evidence" value="ECO:0007669"/>
    <property type="project" value="TreeGrafter"/>
</dbReference>
<dbReference type="GO" id="GO:0016712">
    <property type="term" value="F:oxidoreductase activity, acting on paired donors, with incorporation or reduction of molecular oxygen, reduced flavin or flavoprotein as one donor, and incorporation of one atom of oxygen"/>
    <property type="evidence" value="ECO:0007669"/>
    <property type="project" value="TreeGrafter"/>
</dbReference>
<protein>
    <recommendedName>
        <fullName evidence="6">Cytochrome P450</fullName>
    </recommendedName>
</protein>
<organism evidence="4 5">
    <name type="scientific">Allacma fusca</name>
    <dbReference type="NCBI Taxonomy" id="39272"/>
    <lineage>
        <taxon>Eukaryota</taxon>
        <taxon>Metazoa</taxon>
        <taxon>Ecdysozoa</taxon>
        <taxon>Arthropoda</taxon>
        <taxon>Hexapoda</taxon>
        <taxon>Collembola</taxon>
        <taxon>Symphypleona</taxon>
        <taxon>Sminthuridae</taxon>
        <taxon>Allacma</taxon>
    </lineage>
</organism>
<sequence>MESVIWPRVSKPVRTLVLNDVSSIQEAFRVNSLNCRPPIKFVKDSNENKGITMAIEASEQRQFIVQSMLKFALQTQSVEFYINNEITHIMKNLEEHSCHIMKIANVFDITTINGIWARIMTGHRLKSSDKILNLLENLSKHQRVQKRLHAEIVEVIGKSPPLLSDRSRLPHTEAVQHEVLRLCPTLPLGVGHYSLEESKFRNFLVPKGTMLISNIYGIHHNPKLWGEDGEVFRPKRFLSEDGTFQKSPHFLAFGAGKKSCPKKHWAKDLLFLYVTRTFQKFHIELDNDFLNYSEKTFGVMLRTKPFYVKITSYEFLGK</sequence>
<keyword evidence="2" id="KW-0479">Metal-binding</keyword>
<dbReference type="PANTHER" id="PTHR24300:SF375">
    <property type="entry name" value="CYTOCHROME P450 FAMILY"/>
    <property type="match status" value="1"/>
</dbReference>
<proteinExistence type="inferred from homology"/>
<dbReference type="GO" id="GO:0005506">
    <property type="term" value="F:iron ion binding"/>
    <property type="evidence" value="ECO:0007669"/>
    <property type="project" value="InterPro"/>
</dbReference>
<dbReference type="Pfam" id="PF00067">
    <property type="entry name" value="p450"/>
    <property type="match status" value="1"/>
</dbReference>
<dbReference type="PANTHER" id="PTHR24300">
    <property type="entry name" value="CYTOCHROME P450 508A4-RELATED"/>
    <property type="match status" value="1"/>
</dbReference>
<dbReference type="Proteomes" id="UP000708208">
    <property type="component" value="Unassembled WGS sequence"/>
</dbReference>
<dbReference type="EMBL" id="CAJVCH010380255">
    <property type="protein sequence ID" value="CAG7816874.1"/>
    <property type="molecule type" value="Genomic_DNA"/>
</dbReference>
<accession>A0A8J2L753</accession>
<evidence type="ECO:0008006" key="6">
    <source>
        <dbReference type="Google" id="ProtNLM"/>
    </source>
</evidence>
<evidence type="ECO:0000256" key="2">
    <source>
        <dbReference type="ARBA" id="ARBA00022723"/>
    </source>
</evidence>
<dbReference type="InterPro" id="IPR001128">
    <property type="entry name" value="Cyt_P450"/>
</dbReference>